<evidence type="ECO:0000313" key="2">
    <source>
        <dbReference type="Proteomes" id="UP001057402"/>
    </source>
</evidence>
<reference evidence="2" key="1">
    <citation type="journal article" date="2023" name="Front. Plant Sci.">
        <title>Chromosomal-level genome assembly of Melastoma candidum provides insights into trichome evolution.</title>
        <authorList>
            <person name="Zhong Y."/>
            <person name="Wu W."/>
            <person name="Sun C."/>
            <person name="Zou P."/>
            <person name="Liu Y."/>
            <person name="Dai S."/>
            <person name="Zhou R."/>
        </authorList>
    </citation>
    <scope>NUCLEOTIDE SEQUENCE [LARGE SCALE GENOMIC DNA]</scope>
</reference>
<sequence>MIAGAYDFHCCLKTHVLQDNYHADVTWTLETDYSTRDLSLIIDEETMKWVAFQIWKILLCLIIVVYLFFLPRTLKKEGRPAEWQGHSLEFVPKEERGDELAAETDAVAALLLKKIASTKRSGNFLVQACICRKVLTSKNARPTTFPGKSRAKRL</sequence>
<keyword evidence="2" id="KW-1185">Reference proteome</keyword>
<name>A0ACB9N4F9_9MYRT</name>
<comment type="caution">
    <text evidence="1">The sequence shown here is derived from an EMBL/GenBank/DDBJ whole genome shotgun (WGS) entry which is preliminary data.</text>
</comment>
<accession>A0ACB9N4F9</accession>
<dbReference type="Proteomes" id="UP001057402">
    <property type="component" value="Chromosome 8"/>
</dbReference>
<protein>
    <submittedName>
        <fullName evidence="1">Uncharacterized protein</fullName>
    </submittedName>
</protein>
<proteinExistence type="predicted"/>
<organism evidence="1 2">
    <name type="scientific">Melastoma candidum</name>
    <dbReference type="NCBI Taxonomy" id="119954"/>
    <lineage>
        <taxon>Eukaryota</taxon>
        <taxon>Viridiplantae</taxon>
        <taxon>Streptophyta</taxon>
        <taxon>Embryophyta</taxon>
        <taxon>Tracheophyta</taxon>
        <taxon>Spermatophyta</taxon>
        <taxon>Magnoliopsida</taxon>
        <taxon>eudicotyledons</taxon>
        <taxon>Gunneridae</taxon>
        <taxon>Pentapetalae</taxon>
        <taxon>rosids</taxon>
        <taxon>malvids</taxon>
        <taxon>Myrtales</taxon>
        <taxon>Melastomataceae</taxon>
        <taxon>Melastomatoideae</taxon>
        <taxon>Melastomateae</taxon>
        <taxon>Melastoma</taxon>
    </lineage>
</organism>
<gene>
    <name evidence="1" type="ORF">MLD38_029536</name>
</gene>
<evidence type="ECO:0000313" key="1">
    <source>
        <dbReference type="EMBL" id="KAI4331343.1"/>
    </source>
</evidence>
<dbReference type="EMBL" id="CM042887">
    <property type="protein sequence ID" value="KAI4331343.1"/>
    <property type="molecule type" value="Genomic_DNA"/>
</dbReference>